<gene>
    <name evidence="1" type="ORF">GCM10011498_03360</name>
</gene>
<evidence type="ECO:0000313" key="2">
    <source>
        <dbReference type="Proteomes" id="UP000628017"/>
    </source>
</evidence>
<name>A0A916QRS6_9RHOB</name>
<evidence type="ECO:0000313" key="1">
    <source>
        <dbReference type="EMBL" id="GGA06881.1"/>
    </source>
</evidence>
<proteinExistence type="predicted"/>
<dbReference type="AlphaFoldDB" id="A0A916QRS6"/>
<protein>
    <submittedName>
        <fullName evidence="1">Uncharacterized protein</fullName>
    </submittedName>
</protein>
<reference evidence="1" key="1">
    <citation type="journal article" date="2014" name="Int. J. Syst. Evol. Microbiol.">
        <title>Complete genome sequence of Corynebacterium casei LMG S-19264T (=DSM 44701T), isolated from a smear-ripened cheese.</title>
        <authorList>
            <consortium name="US DOE Joint Genome Institute (JGI-PGF)"/>
            <person name="Walter F."/>
            <person name="Albersmeier A."/>
            <person name="Kalinowski J."/>
            <person name="Ruckert C."/>
        </authorList>
    </citation>
    <scope>NUCLEOTIDE SEQUENCE</scope>
    <source>
        <strain evidence="1">CGMCC 1.15880</strain>
    </source>
</reference>
<reference evidence="1" key="2">
    <citation type="submission" date="2020-09" db="EMBL/GenBank/DDBJ databases">
        <authorList>
            <person name="Sun Q."/>
            <person name="Zhou Y."/>
        </authorList>
    </citation>
    <scope>NUCLEOTIDE SEQUENCE</scope>
    <source>
        <strain evidence="1">CGMCC 1.15880</strain>
    </source>
</reference>
<accession>A0A916QRS6</accession>
<sequence>MTSVVVSAAETASERVYALVGSPIPTVMTRLRHTPLRFSLTAQPARKIRVAA</sequence>
<organism evidence="1 2">
    <name type="scientific">Neptunicoccus cionae</name>
    <dbReference type="NCBI Taxonomy" id="2035344"/>
    <lineage>
        <taxon>Bacteria</taxon>
        <taxon>Pseudomonadati</taxon>
        <taxon>Pseudomonadota</taxon>
        <taxon>Alphaproteobacteria</taxon>
        <taxon>Rhodobacterales</taxon>
        <taxon>Paracoccaceae</taxon>
        <taxon>Neptunicoccus</taxon>
    </lineage>
</organism>
<dbReference type="Proteomes" id="UP000628017">
    <property type="component" value="Unassembled WGS sequence"/>
</dbReference>
<keyword evidence="2" id="KW-1185">Reference proteome</keyword>
<comment type="caution">
    <text evidence="1">The sequence shown here is derived from an EMBL/GenBank/DDBJ whole genome shotgun (WGS) entry which is preliminary data.</text>
</comment>
<dbReference type="EMBL" id="BMKA01000001">
    <property type="protein sequence ID" value="GGA06881.1"/>
    <property type="molecule type" value="Genomic_DNA"/>
</dbReference>